<feature type="region of interest" description="Disordered" evidence="9">
    <location>
        <begin position="596"/>
        <end position="624"/>
    </location>
</feature>
<protein>
    <recommendedName>
        <fullName evidence="16">MANSC domain-containing protein</fullName>
    </recommendedName>
</protein>
<keyword evidence="3 11" id="KW-0732">Signal</keyword>
<evidence type="ECO:0008006" key="16">
    <source>
        <dbReference type="Google" id="ProtNLM"/>
    </source>
</evidence>
<feature type="chain" id="PRO_5008407933" description="MANSC domain-containing protein" evidence="11">
    <location>
        <begin position="25"/>
        <end position="734"/>
    </location>
</feature>
<evidence type="ECO:0000256" key="9">
    <source>
        <dbReference type="SAM" id="MobiDB-lite"/>
    </source>
</evidence>
<dbReference type="EnsemblMetazoa" id="GMOY008735-RA">
    <property type="protein sequence ID" value="GMOY008735-PA"/>
    <property type="gene ID" value="GMOY008735"/>
</dbReference>
<feature type="region of interest" description="Disordered" evidence="9">
    <location>
        <begin position="30"/>
        <end position="50"/>
    </location>
</feature>
<feature type="disulfide bond" evidence="8">
    <location>
        <begin position="247"/>
        <end position="259"/>
    </location>
</feature>
<dbReference type="PhylomeDB" id="A0A1B0G5Z0"/>
<dbReference type="PROSITE" id="PS50986">
    <property type="entry name" value="MANSC"/>
    <property type="match status" value="1"/>
</dbReference>
<dbReference type="PROSITE" id="PS01209">
    <property type="entry name" value="LDLRA_1"/>
    <property type="match status" value="1"/>
</dbReference>
<dbReference type="InterPro" id="IPR036055">
    <property type="entry name" value="LDL_receptor-like_sf"/>
</dbReference>
<dbReference type="Pfam" id="PF00057">
    <property type="entry name" value="Ldl_recept_a"/>
    <property type="match status" value="1"/>
</dbReference>
<dbReference type="PROSITE" id="PS50068">
    <property type="entry name" value="LDLRA_2"/>
    <property type="match status" value="1"/>
</dbReference>
<dbReference type="SUPFAM" id="SSF57424">
    <property type="entry name" value="LDL receptor-like module"/>
    <property type="match status" value="1"/>
</dbReference>
<dbReference type="InterPro" id="IPR003609">
    <property type="entry name" value="Pan_app"/>
</dbReference>
<dbReference type="CDD" id="cd00112">
    <property type="entry name" value="LDLa"/>
    <property type="match status" value="1"/>
</dbReference>
<evidence type="ECO:0000256" key="4">
    <source>
        <dbReference type="ARBA" id="ARBA00022989"/>
    </source>
</evidence>
<comment type="subcellular location">
    <subcellularLocation>
        <location evidence="1">Membrane</location>
        <topology evidence="1">Single-pass type I membrane protein</topology>
    </subcellularLocation>
</comment>
<name>A0A1B0G5Z0_GLOMM</name>
<dbReference type="Gene3D" id="4.10.400.10">
    <property type="entry name" value="Low-density Lipoprotein Receptor"/>
    <property type="match status" value="1"/>
</dbReference>
<evidence type="ECO:0000256" key="10">
    <source>
        <dbReference type="SAM" id="Phobius"/>
    </source>
</evidence>
<evidence type="ECO:0000256" key="5">
    <source>
        <dbReference type="ARBA" id="ARBA00023136"/>
    </source>
</evidence>
<evidence type="ECO:0000256" key="6">
    <source>
        <dbReference type="ARBA" id="ARBA00023157"/>
    </source>
</evidence>
<evidence type="ECO:0000256" key="8">
    <source>
        <dbReference type="PROSITE-ProRule" id="PRU00124"/>
    </source>
</evidence>
<sequence length="734" mass="81389">MKGRSKVASTITIVFLILAKSVGGLNAASEKSNQHVSKQNRENVNNNGSRIDTHRLAKRMDLELCLGQFDIHQNTIIRTGESQAIGGKYLQGLELDTIEECQRLCCETESCDVYIFENKNNGYCYLFECGSPENFHCKFTRHANYTSAVLTPVVKHVSEIVTSRPSVPPTQSVISKISQQEWELTNLKLKQETQKKTFEFIPPTKSASNIIKPDTQRIPEVVVNNAQTIDSSSGNIQPKLLNVTQTCGRFQFACHSGECIAVYNACDGIPQCDDGSDEGVECSNAGNNAGVAGAASNTKLEQKNAAVNTKSLPVATQYQSVAVQQETPQQQLQNMQQQQQQQSHNTLDIKHSVNNREDANAWENRKVVLTSQQKIEDSNGENDVIISHPIVEIETERSRAWGFFHNIEEANKMKLSSKRRNMRLRGTISVADKANVNAHVVYNAPSNGNDDTFTAYVNNKSDKNGIRSSTLEQSGLYAPQAPIYQPVNQAPIIPSANSNWHQQGIINRQQQNQQSELSLPGQLQQLPVVLENTNYIQQSQKFAIAEDGQKEHQTKLSSLNGLPKQSQSPSISAINELNSMDKVAKVAHENLVGNSYEYDDEEEKSTEPPKKKPRKHRKTKSKSAKSIEYAVQKFQTQSDTAAMAVHHNAAAYAPVHEQYKVIHENLAMEFRDHDGLSDRPGGAVLSLTLGVLITAALAILIGCRLRTVGRRARRLGGKTPYAHEADFLVNGMYL</sequence>
<dbReference type="Pfam" id="PF07502">
    <property type="entry name" value="MANEC"/>
    <property type="match status" value="1"/>
</dbReference>
<proteinExistence type="predicted"/>
<evidence type="ECO:0000256" key="11">
    <source>
        <dbReference type="SAM" id="SignalP"/>
    </source>
</evidence>
<reference evidence="14" key="1">
    <citation type="submission" date="2020-05" db="UniProtKB">
        <authorList>
            <consortium name="EnsemblMetazoa"/>
        </authorList>
    </citation>
    <scope>IDENTIFICATION</scope>
    <source>
        <strain evidence="14">Yale</strain>
    </source>
</reference>
<dbReference type="AlphaFoldDB" id="A0A1B0G5Z0"/>
<accession>A0A1B0G5Z0</accession>
<dbReference type="VEuPathDB" id="VectorBase:GMOY008735"/>
<evidence type="ECO:0000313" key="14">
    <source>
        <dbReference type="EnsemblMetazoa" id="GMOY008735-PA"/>
    </source>
</evidence>
<keyword evidence="6 8" id="KW-1015">Disulfide bond</keyword>
<evidence type="ECO:0000259" key="12">
    <source>
        <dbReference type="PROSITE" id="PS50948"/>
    </source>
</evidence>
<feature type="disulfide bond" evidence="8">
    <location>
        <begin position="254"/>
        <end position="272"/>
    </location>
</feature>
<dbReference type="InterPro" id="IPR023415">
    <property type="entry name" value="LDLR_class-A_CS"/>
</dbReference>
<feature type="signal peptide" evidence="11">
    <location>
        <begin position="1"/>
        <end position="24"/>
    </location>
</feature>
<feature type="domain" description="Apple" evidence="12">
    <location>
        <begin position="65"/>
        <end position="150"/>
    </location>
</feature>
<keyword evidence="4 10" id="KW-1133">Transmembrane helix</keyword>
<dbReference type="PROSITE" id="PS50948">
    <property type="entry name" value="PAN"/>
    <property type="match status" value="1"/>
</dbReference>
<evidence type="ECO:0000259" key="13">
    <source>
        <dbReference type="PROSITE" id="PS50986"/>
    </source>
</evidence>
<feature type="compositionally biased region" description="Basic residues" evidence="9">
    <location>
        <begin position="611"/>
        <end position="623"/>
    </location>
</feature>
<dbReference type="PANTHER" id="PTHR46876">
    <property type="entry name" value="LOW-DENSITY LIPOPROTEIN RECEPTOR-RELATED PROTEIN 11"/>
    <property type="match status" value="1"/>
</dbReference>
<dbReference type="SMART" id="SM00765">
    <property type="entry name" value="MANEC"/>
    <property type="match status" value="1"/>
</dbReference>
<dbReference type="SMART" id="SM00192">
    <property type="entry name" value="LDLa"/>
    <property type="match status" value="1"/>
</dbReference>
<organism evidence="14 15">
    <name type="scientific">Glossina morsitans morsitans</name>
    <name type="common">Savannah tsetse fly</name>
    <dbReference type="NCBI Taxonomy" id="37546"/>
    <lineage>
        <taxon>Eukaryota</taxon>
        <taxon>Metazoa</taxon>
        <taxon>Ecdysozoa</taxon>
        <taxon>Arthropoda</taxon>
        <taxon>Hexapoda</taxon>
        <taxon>Insecta</taxon>
        <taxon>Pterygota</taxon>
        <taxon>Neoptera</taxon>
        <taxon>Endopterygota</taxon>
        <taxon>Diptera</taxon>
        <taxon>Brachycera</taxon>
        <taxon>Muscomorpha</taxon>
        <taxon>Hippoboscoidea</taxon>
        <taxon>Glossinidae</taxon>
        <taxon>Glossina</taxon>
    </lineage>
</organism>
<dbReference type="InterPro" id="IPR013980">
    <property type="entry name" value="MANSC_dom"/>
</dbReference>
<evidence type="ECO:0000256" key="3">
    <source>
        <dbReference type="ARBA" id="ARBA00022729"/>
    </source>
</evidence>
<keyword evidence="15" id="KW-1185">Reference proteome</keyword>
<dbReference type="InterPro" id="IPR002172">
    <property type="entry name" value="LDrepeatLR_classA_rpt"/>
</dbReference>
<evidence type="ECO:0000256" key="2">
    <source>
        <dbReference type="ARBA" id="ARBA00022692"/>
    </source>
</evidence>
<dbReference type="InterPro" id="IPR011106">
    <property type="entry name" value="MANSC_N"/>
</dbReference>
<feature type="transmembrane region" description="Helical" evidence="10">
    <location>
        <begin position="683"/>
        <end position="705"/>
    </location>
</feature>
<keyword evidence="5 10" id="KW-0472">Membrane</keyword>
<keyword evidence="2 10" id="KW-0812">Transmembrane</keyword>
<comment type="caution">
    <text evidence="8">Lacks conserved residue(s) required for the propagation of feature annotation.</text>
</comment>
<evidence type="ECO:0000313" key="15">
    <source>
        <dbReference type="Proteomes" id="UP000092444"/>
    </source>
</evidence>
<dbReference type="GO" id="GO:0016020">
    <property type="term" value="C:membrane"/>
    <property type="evidence" value="ECO:0007669"/>
    <property type="project" value="UniProtKB-SubCell"/>
</dbReference>
<dbReference type="PANTHER" id="PTHR46876:SF1">
    <property type="entry name" value="LOW-DENSITY LIPOPROTEIN RECEPTOR-RELATED PROTEIN 11"/>
    <property type="match status" value="1"/>
</dbReference>
<feature type="domain" description="MANSC" evidence="13">
    <location>
        <begin position="71"/>
        <end position="148"/>
    </location>
</feature>
<dbReference type="EMBL" id="CCAG010022414">
    <property type="status" value="NOT_ANNOTATED_CDS"/>
    <property type="molecule type" value="Genomic_DNA"/>
</dbReference>
<keyword evidence="7" id="KW-0325">Glycoprotein</keyword>
<evidence type="ECO:0000256" key="7">
    <source>
        <dbReference type="ARBA" id="ARBA00023180"/>
    </source>
</evidence>
<dbReference type="Proteomes" id="UP000092444">
    <property type="component" value="Unassembled WGS sequence"/>
</dbReference>
<evidence type="ECO:0000256" key="1">
    <source>
        <dbReference type="ARBA" id="ARBA00004479"/>
    </source>
</evidence>